<gene>
    <name evidence="2" type="ORF">G5I_13644</name>
</gene>
<keyword evidence="3" id="KW-1185">Reference proteome</keyword>
<evidence type="ECO:0000256" key="1">
    <source>
        <dbReference type="SAM" id="MobiDB-lite"/>
    </source>
</evidence>
<organism evidence="3">
    <name type="scientific">Acromyrmex echinatior</name>
    <name type="common">Panamanian leafcutter ant</name>
    <name type="synonym">Acromyrmex octospinosus echinatior</name>
    <dbReference type="NCBI Taxonomy" id="103372"/>
    <lineage>
        <taxon>Eukaryota</taxon>
        <taxon>Metazoa</taxon>
        <taxon>Ecdysozoa</taxon>
        <taxon>Arthropoda</taxon>
        <taxon>Hexapoda</taxon>
        <taxon>Insecta</taxon>
        <taxon>Pterygota</taxon>
        <taxon>Neoptera</taxon>
        <taxon>Endopterygota</taxon>
        <taxon>Hymenoptera</taxon>
        <taxon>Apocrita</taxon>
        <taxon>Aculeata</taxon>
        <taxon>Formicoidea</taxon>
        <taxon>Formicidae</taxon>
        <taxon>Myrmicinae</taxon>
        <taxon>Acromyrmex</taxon>
    </lineage>
</organism>
<feature type="region of interest" description="Disordered" evidence="1">
    <location>
        <begin position="1"/>
        <end position="24"/>
    </location>
</feature>
<name>F4X5L0_ACREC</name>
<accession>F4X5L0</accession>
<feature type="compositionally biased region" description="Acidic residues" evidence="1">
    <location>
        <begin position="342"/>
        <end position="372"/>
    </location>
</feature>
<feature type="compositionally biased region" description="Basic and acidic residues" evidence="1">
    <location>
        <begin position="298"/>
        <end position="311"/>
    </location>
</feature>
<protein>
    <submittedName>
        <fullName evidence="2">Uncharacterized protein</fullName>
    </submittedName>
</protein>
<proteinExistence type="predicted"/>
<feature type="region of interest" description="Disordered" evidence="1">
    <location>
        <begin position="298"/>
        <end position="372"/>
    </location>
</feature>
<sequence>MAKRRMRMVDGSFPPTVADGPASGTREAVKRQRVATPWSIPPPRDTIPRAHGGIVSLNDWVTRIRRLPFRVRRTRRDSAVLRGRGNIIGAPWEAGGPGEDRDPQSLLSTIMVAWRGGMIFPSAPESDSLRPTLPGAVPLDDPERDRFGSSRLARSAPRIHSLNEEIMAWAQVGIGMGSTEFLKCNHIAYTVQLPNSNLLQVINFRNSKKEEKGCLPMEFVKMSNSPLTTLVADPLTQPTSELIPKVPKRVGGEFQIDILRIKMSDDYANNLSALRFDERKFLPYLEYEVSETDRHFIDHRPPIHTSTDRSDTLSVSSESSETEDMSNETLEPPTADAATEKEEGESSDSDNDEDSDDSGSGVEADDEMNVDD</sequence>
<dbReference type="InParanoid" id="F4X5L0"/>
<dbReference type="Proteomes" id="UP000007755">
    <property type="component" value="Unassembled WGS sequence"/>
</dbReference>
<evidence type="ECO:0000313" key="2">
    <source>
        <dbReference type="EMBL" id="EGI58261.1"/>
    </source>
</evidence>
<evidence type="ECO:0000313" key="3">
    <source>
        <dbReference type="Proteomes" id="UP000007755"/>
    </source>
</evidence>
<feature type="region of interest" description="Disordered" evidence="1">
    <location>
        <begin position="125"/>
        <end position="148"/>
    </location>
</feature>
<dbReference type="AlphaFoldDB" id="F4X5L0"/>
<reference evidence="2" key="1">
    <citation type="submission" date="2011-02" db="EMBL/GenBank/DDBJ databases">
        <title>The genome of the leaf-cutting ant Acromyrmex echinatior suggests key adaptations to social evolution and fungus farming.</title>
        <authorList>
            <person name="Nygaard S."/>
            <person name="Zhang G."/>
        </authorList>
    </citation>
    <scope>NUCLEOTIDE SEQUENCE</scope>
</reference>
<dbReference type="EMBL" id="GL888721">
    <property type="protein sequence ID" value="EGI58261.1"/>
    <property type="molecule type" value="Genomic_DNA"/>
</dbReference>